<dbReference type="AlphaFoldDB" id="A0AAV9K4B9"/>
<organism evidence="1 2">
    <name type="scientific">Solanum pinnatisectum</name>
    <name type="common">tansyleaf nightshade</name>
    <dbReference type="NCBI Taxonomy" id="50273"/>
    <lineage>
        <taxon>Eukaryota</taxon>
        <taxon>Viridiplantae</taxon>
        <taxon>Streptophyta</taxon>
        <taxon>Embryophyta</taxon>
        <taxon>Tracheophyta</taxon>
        <taxon>Spermatophyta</taxon>
        <taxon>Magnoliopsida</taxon>
        <taxon>eudicotyledons</taxon>
        <taxon>Gunneridae</taxon>
        <taxon>Pentapetalae</taxon>
        <taxon>asterids</taxon>
        <taxon>lamiids</taxon>
        <taxon>Solanales</taxon>
        <taxon>Solanaceae</taxon>
        <taxon>Solanoideae</taxon>
        <taxon>Solaneae</taxon>
        <taxon>Solanum</taxon>
    </lineage>
</organism>
<gene>
    <name evidence="1" type="ORF">R3W88_028946</name>
</gene>
<name>A0AAV9K4B9_9SOLN</name>
<reference evidence="1 2" key="1">
    <citation type="submission" date="2023-10" db="EMBL/GenBank/DDBJ databases">
        <title>Genome-Wide Identification Analysis in wild type Solanum Pinnatisectum Reveals Some Genes Defensing Phytophthora Infestans.</title>
        <authorList>
            <person name="Sun C."/>
        </authorList>
    </citation>
    <scope>NUCLEOTIDE SEQUENCE [LARGE SCALE GENOMIC DNA]</scope>
    <source>
        <strain evidence="1">LQN</strain>
        <tissue evidence="1">Leaf</tissue>
    </source>
</reference>
<accession>A0AAV9K4B9</accession>
<sequence>MKYFLSQILYADDTLLLEVGMKLTLNSGDAHGANIKFLTDLWVGDACPKDRFPTLFNCSTKRNGNVADFHSNSGWQQEFSRNLNDWEVEDCWQLLQQIESVHIDYCEVDFIIIVKWIS</sequence>
<evidence type="ECO:0000313" key="2">
    <source>
        <dbReference type="Proteomes" id="UP001311915"/>
    </source>
</evidence>
<dbReference type="PANTHER" id="PTHR36617">
    <property type="entry name" value="PROTEIN, PUTATIVE-RELATED"/>
    <property type="match status" value="1"/>
</dbReference>
<protein>
    <submittedName>
        <fullName evidence="1">Uncharacterized protein</fullName>
    </submittedName>
</protein>
<evidence type="ECO:0000313" key="1">
    <source>
        <dbReference type="EMBL" id="KAK4708021.1"/>
    </source>
</evidence>
<keyword evidence="2" id="KW-1185">Reference proteome</keyword>
<dbReference type="EMBL" id="JAWPEI010000012">
    <property type="protein sequence ID" value="KAK4708021.1"/>
    <property type="molecule type" value="Genomic_DNA"/>
</dbReference>
<dbReference type="Proteomes" id="UP001311915">
    <property type="component" value="Unassembled WGS sequence"/>
</dbReference>
<dbReference type="PANTHER" id="PTHR36617:SF15">
    <property type="entry name" value="REVERSE TRANSCRIPTASE ZINC-BINDING DOMAIN-CONTAINING PROTEIN"/>
    <property type="match status" value="1"/>
</dbReference>
<proteinExistence type="predicted"/>
<comment type="caution">
    <text evidence="1">The sequence shown here is derived from an EMBL/GenBank/DDBJ whole genome shotgun (WGS) entry which is preliminary data.</text>
</comment>